<organism evidence="2 3">
    <name type="scientific">Clunio marinus</name>
    <dbReference type="NCBI Taxonomy" id="568069"/>
    <lineage>
        <taxon>Eukaryota</taxon>
        <taxon>Metazoa</taxon>
        <taxon>Ecdysozoa</taxon>
        <taxon>Arthropoda</taxon>
        <taxon>Hexapoda</taxon>
        <taxon>Insecta</taxon>
        <taxon>Pterygota</taxon>
        <taxon>Neoptera</taxon>
        <taxon>Endopterygota</taxon>
        <taxon>Diptera</taxon>
        <taxon>Nematocera</taxon>
        <taxon>Chironomoidea</taxon>
        <taxon>Chironomidae</taxon>
        <taxon>Clunio</taxon>
    </lineage>
</organism>
<proteinExistence type="predicted"/>
<protein>
    <submittedName>
        <fullName evidence="2">CLUMA_CG011930, isoform A</fullName>
    </submittedName>
</protein>
<keyword evidence="1" id="KW-0732">Signal</keyword>
<gene>
    <name evidence="2" type="ORF">CLUMA_CG011930</name>
</gene>
<dbReference type="EMBL" id="CVRI01000048">
    <property type="protein sequence ID" value="CRK98897.1"/>
    <property type="molecule type" value="Genomic_DNA"/>
</dbReference>
<feature type="signal peptide" evidence="1">
    <location>
        <begin position="1"/>
        <end position="19"/>
    </location>
</feature>
<dbReference type="AlphaFoldDB" id="A0A1J1IKB8"/>
<evidence type="ECO:0000313" key="2">
    <source>
        <dbReference type="EMBL" id="CRK98897.1"/>
    </source>
</evidence>
<evidence type="ECO:0000256" key="1">
    <source>
        <dbReference type="SAM" id="SignalP"/>
    </source>
</evidence>
<dbReference type="Proteomes" id="UP000183832">
    <property type="component" value="Unassembled WGS sequence"/>
</dbReference>
<feature type="chain" id="PRO_5013017955" evidence="1">
    <location>
        <begin position="20"/>
        <end position="187"/>
    </location>
</feature>
<accession>A0A1J1IKB8</accession>
<sequence length="187" mass="20793">MKTFLNIILITAFIAICSAYHNEKCVTIPPADESPETPDSSSGPPICSDQCPIRDQRISVLTQELSVEREKMISSLEELLKPDERESFQNWLTNPNEVGEYLLPIGVGERRMDEGLAPLAMPVWPAIIIAGVSIVVAKIVDVVVDDWEDSGCNRCPPVPPEPYETIETFDENGVLRRKVTRQSTPSK</sequence>
<keyword evidence="3" id="KW-1185">Reference proteome</keyword>
<evidence type="ECO:0000313" key="3">
    <source>
        <dbReference type="Proteomes" id="UP000183832"/>
    </source>
</evidence>
<name>A0A1J1IKB8_9DIPT</name>
<reference evidence="2 3" key="1">
    <citation type="submission" date="2015-04" db="EMBL/GenBank/DDBJ databases">
        <authorList>
            <person name="Syromyatnikov M.Y."/>
            <person name="Popov V.N."/>
        </authorList>
    </citation>
    <scope>NUCLEOTIDE SEQUENCE [LARGE SCALE GENOMIC DNA]</scope>
</reference>